<gene>
    <name evidence="1" type="ORF">M378DRAFT_172108</name>
</gene>
<proteinExistence type="predicted"/>
<dbReference type="AlphaFoldDB" id="A0A0C2S3C4"/>
<evidence type="ECO:0000313" key="2">
    <source>
        <dbReference type="Proteomes" id="UP000054549"/>
    </source>
</evidence>
<organism evidence="1 2">
    <name type="scientific">Amanita muscaria (strain Koide BX008)</name>
    <dbReference type="NCBI Taxonomy" id="946122"/>
    <lineage>
        <taxon>Eukaryota</taxon>
        <taxon>Fungi</taxon>
        <taxon>Dikarya</taxon>
        <taxon>Basidiomycota</taxon>
        <taxon>Agaricomycotina</taxon>
        <taxon>Agaricomycetes</taxon>
        <taxon>Agaricomycetidae</taxon>
        <taxon>Agaricales</taxon>
        <taxon>Pluteineae</taxon>
        <taxon>Amanitaceae</taxon>
        <taxon>Amanita</taxon>
    </lineage>
</organism>
<dbReference type="Proteomes" id="UP000054549">
    <property type="component" value="Unassembled WGS sequence"/>
</dbReference>
<dbReference type="InParanoid" id="A0A0C2S3C4"/>
<name>A0A0C2S3C4_AMAMK</name>
<accession>A0A0C2S3C4</accession>
<evidence type="ECO:0000313" key="1">
    <source>
        <dbReference type="EMBL" id="KIL57150.1"/>
    </source>
</evidence>
<keyword evidence="2" id="KW-1185">Reference proteome</keyword>
<dbReference type="HOGENOM" id="CLU_202713_0_0_1"/>
<reference evidence="1 2" key="1">
    <citation type="submission" date="2014-04" db="EMBL/GenBank/DDBJ databases">
        <title>Evolutionary Origins and Diversification of the Mycorrhizal Mutualists.</title>
        <authorList>
            <consortium name="DOE Joint Genome Institute"/>
            <consortium name="Mycorrhizal Genomics Consortium"/>
            <person name="Kohler A."/>
            <person name="Kuo A."/>
            <person name="Nagy L.G."/>
            <person name="Floudas D."/>
            <person name="Copeland A."/>
            <person name="Barry K.W."/>
            <person name="Cichocki N."/>
            <person name="Veneault-Fourrey C."/>
            <person name="LaButti K."/>
            <person name="Lindquist E.A."/>
            <person name="Lipzen A."/>
            <person name="Lundell T."/>
            <person name="Morin E."/>
            <person name="Murat C."/>
            <person name="Riley R."/>
            <person name="Ohm R."/>
            <person name="Sun H."/>
            <person name="Tunlid A."/>
            <person name="Henrissat B."/>
            <person name="Grigoriev I.V."/>
            <person name="Hibbett D.S."/>
            <person name="Martin F."/>
        </authorList>
    </citation>
    <scope>NUCLEOTIDE SEQUENCE [LARGE SCALE GENOMIC DNA]</scope>
    <source>
        <strain evidence="1 2">Koide BX008</strain>
    </source>
</reference>
<dbReference type="EMBL" id="KN818381">
    <property type="protein sequence ID" value="KIL57150.1"/>
    <property type="molecule type" value="Genomic_DNA"/>
</dbReference>
<sequence>MPTLTTLVNPGRKCVFKLYATGEGEASDNIDRYITHHFAWLRRQVLCDLCHSGTQSRFSLPRNYIASSCTR</sequence>
<protein>
    <submittedName>
        <fullName evidence="1">Uncharacterized protein</fullName>
    </submittedName>
</protein>